<proteinExistence type="predicted"/>
<evidence type="ECO:0000313" key="6">
    <source>
        <dbReference type="Proteomes" id="UP001501734"/>
    </source>
</evidence>
<dbReference type="InterPro" id="IPR003313">
    <property type="entry name" value="AraC-bd"/>
</dbReference>
<dbReference type="PRINTS" id="PR00032">
    <property type="entry name" value="HTHARAC"/>
</dbReference>
<keyword evidence="1" id="KW-0805">Transcription regulation</keyword>
<name>A0ABP7VGS3_9BACI</name>
<evidence type="ECO:0000313" key="5">
    <source>
        <dbReference type="EMBL" id="GAA4066486.1"/>
    </source>
</evidence>
<keyword evidence="6" id="KW-1185">Reference proteome</keyword>
<protein>
    <recommendedName>
        <fullName evidence="4">HTH araC/xylS-type domain-containing protein</fullName>
    </recommendedName>
</protein>
<organism evidence="5 6">
    <name type="scientific">Amphibacillus indicireducens</name>
    <dbReference type="NCBI Taxonomy" id="1076330"/>
    <lineage>
        <taxon>Bacteria</taxon>
        <taxon>Bacillati</taxon>
        <taxon>Bacillota</taxon>
        <taxon>Bacilli</taxon>
        <taxon>Bacillales</taxon>
        <taxon>Bacillaceae</taxon>
        <taxon>Amphibacillus</taxon>
    </lineage>
</organism>
<dbReference type="Gene3D" id="1.10.10.60">
    <property type="entry name" value="Homeodomain-like"/>
    <property type="match status" value="2"/>
</dbReference>
<keyword evidence="2" id="KW-0238">DNA-binding</keyword>
<dbReference type="InterPro" id="IPR018060">
    <property type="entry name" value="HTH_AraC"/>
</dbReference>
<keyword evidence="3" id="KW-0804">Transcription</keyword>
<evidence type="ECO:0000259" key="4">
    <source>
        <dbReference type="PROSITE" id="PS01124"/>
    </source>
</evidence>
<dbReference type="RefSeq" id="WP_344911172.1">
    <property type="nucleotide sequence ID" value="NZ_BAABDL010000057.1"/>
</dbReference>
<dbReference type="SUPFAM" id="SSF46689">
    <property type="entry name" value="Homeodomain-like"/>
    <property type="match status" value="2"/>
</dbReference>
<dbReference type="SMART" id="SM00342">
    <property type="entry name" value="HTH_ARAC"/>
    <property type="match status" value="1"/>
</dbReference>
<dbReference type="InterPro" id="IPR009057">
    <property type="entry name" value="Homeodomain-like_sf"/>
</dbReference>
<dbReference type="Proteomes" id="UP001501734">
    <property type="component" value="Unassembled WGS sequence"/>
</dbReference>
<dbReference type="PANTHER" id="PTHR43280:SF2">
    <property type="entry name" value="HTH-TYPE TRANSCRIPTIONAL REGULATOR EXSA"/>
    <property type="match status" value="1"/>
</dbReference>
<evidence type="ECO:0000256" key="2">
    <source>
        <dbReference type="ARBA" id="ARBA00023125"/>
    </source>
</evidence>
<dbReference type="PANTHER" id="PTHR43280">
    <property type="entry name" value="ARAC-FAMILY TRANSCRIPTIONAL REGULATOR"/>
    <property type="match status" value="1"/>
</dbReference>
<accession>A0ABP7VGS3</accession>
<comment type="caution">
    <text evidence="5">The sequence shown here is derived from an EMBL/GenBank/DDBJ whole genome shotgun (WGS) entry which is preliminary data.</text>
</comment>
<dbReference type="SUPFAM" id="SSF51215">
    <property type="entry name" value="Regulatory protein AraC"/>
    <property type="match status" value="1"/>
</dbReference>
<evidence type="ECO:0000256" key="3">
    <source>
        <dbReference type="ARBA" id="ARBA00023163"/>
    </source>
</evidence>
<dbReference type="PROSITE" id="PS01124">
    <property type="entry name" value="HTH_ARAC_FAMILY_2"/>
    <property type="match status" value="1"/>
</dbReference>
<evidence type="ECO:0000256" key="1">
    <source>
        <dbReference type="ARBA" id="ARBA00023015"/>
    </source>
</evidence>
<feature type="domain" description="HTH araC/xylS-type" evidence="4">
    <location>
        <begin position="155"/>
        <end position="253"/>
    </location>
</feature>
<gene>
    <name evidence="5" type="ORF">GCM10022410_11080</name>
</gene>
<dbReference type="Pfam" id="PF02311">
    <property type="entry name" value="AraC_binding"/>
    <property type="match status" value="1"/>
</dbReference>
<dbReference type="InterPro" id="IPR037923">
    <property type="entry name" value="HTH-like"/>
</dbReference>
<dbReference type="Pfam" id="PF12833">
    <property type="entry name" value="HTH_18"/>
    <property type="match status" value="1"/>
</dbReference>
<reference evidence="6" key="1">
    <citation type="journal article" date="2019" name="Int. J. Syst. Evol. Microbiol.">
        <title>The Global Catalogue of Microorganisms (GCM) 10K type strain sequencing project: providing services to taxonomists for standard genome sequencing and annotation.</title>
        <authorList>
            <consortium name="The Broad Institute Genomics Platform"/>
            <consortium name="The Broad Institute Genome Sequencing Center for Infectious Disease"/>
            <person name="Wu L."/>
            <person name="Ma J."/>
        </authorList>
    </citation>
    <scope>NUCLEOTIDE SEQUENCE [LARGE SCALE GENOMIC DNA]</scope>
    <source>
        <strain evidence="6">JCM 17250</strain>
    </source>
</reference>
<sequence length="254" mass="29873">MWIGHCNYSYHLEGYEDIRHQSYDSFLMRLQTEGLAEATIEDQHFALEYGDIILVPSGCYYHLKVHPDTPSGDFHIFANGDWIDQWWTELNQPFHVKVSDARQMTTLWNFLSTETRRPPTEQNHELIGYFFKSICLLIKQETIARSAKKRPFVVTEMMRYIEEHALDTFMIEEVARSVDLSVSRSVHLFKEYTGKTMIEYAHDIRLTAAISQMKYTNMTLDHIAENCGFGNYPYFHRVFKKAYGQAPGQYRRSL</sequence>
<dbReference type="InterPro" id="IPR020449">
    <property type="entry name" value="Tscrpt_reg_AraC-type_HTH"/>
</dbReference>
<dbReference type="EMBL" id="BAABDL010000057">
    <property type="protein sequence ID" value="GAA4066486.1"/>
    <property type="molecule type" value="Genomic_DNA"/>
</dbReference>